<name>A0ABR7EV08_9FIRM</name>
<dbReference type="Gene3D" id="2.60.120.1290">
    <property type="match status" value="1"/>
</dbReference>
<dbReference type="InterPro" id="IPR015500">
    <property type="entry name" value="Peptidase_S8_subtilisin-rel"/>
</dbReference>
<evidence type="ECO:0000259" key="6">
    <source>
        <dbReference type="Pfam" id="PF00082"/>
    </source>
</evidence>
<evidence type="ECO:0000256" key="2">
    <source>
        <dbReference type="ARBA" id="ARBA00022670"/>
    </source>
</evidence>
<dbReference type="PROSITE" id="PS00136">
    <property type="entry name" value="SUBTILASE_ASP"/>
    <property type="match status" value="1"/>
</dbReference>
<evidence type="ECO:0000256" key="5">
    <source>
        <dbReference type="PROSITE-ProRule" id="PRU01240"/>
    </source>
</evidence>
<dbReference type="Proteomes" id="UP000647235">
    <property type="component" value="Unassembled WGS sequence"/>
</dbReference>
<dbReference type="PANTHER" id="PTHR43806:SF11">
    <property type="entry name" value="CEREVISIN-RELATED"/>
    <property type="match status" value="1"/>
</dbReference>
<dbReference type="InterPro" id="IPR017310">
    <property type="entry name" value="Pept_S8A_subtilisin_clostridia"/>
</dbReference>
<reference evidence="7 8" key="1">
    <citation type="submission" date="2020-08" db="EMBL/GenBank/DDBJ databases">
        <title>Genome public.</title>
        <authorList>
            <person name="Liu C."/>
            <person name="Sun Q."/>
        </authorList>
    </citation>
    <scope>NUCLEOTIDE SEQUENCE [LARGE SCALE GENOMIC DNA]</scope>
    <source>
        <strain evidence="7 8">NSJ-36</strain>
    </source>
</reference>
<dbReference type="Pfam" id="PF00082">
    <property type="entry name" value="Peptidase_S8"/>
    <property type="match status" value="2"/>
</dbReference>
<dbReference type="RefSeq" id="WP_186855803.1">
    <property type="nucleotide sequence ID" value="NZ_JACOOY010000008.1"/>
</dbReference>
<dbReference type="InterPro" id="IPR000209">
    <property type="entry name" value="Peptidase_S8/S53_dom"/>
</dbReference>
<dbReference type="CDD" id="cd07478">
    <property type="entry name" value="Peptidases_S8_CspA-like"/>
    <property type="match status" value="1"/>
</dbReference>
<protein>
    <submittedName>
        <fullName evidence="7">S8 family peptidase</fullName>
    </submittedName>
</protein>
<dbReference type="EMBL" id="JACOOY010000008">
    <property type="protein sequence ID" value="MBC5665196.1"/>
    <property type="molecule type" value="Genomic_DNA"/>
</dbReference>
<feature type="active site" description="Charge relay system" evidence="5">
    <location>
        <position position="180"/>
    </location>
</feature>
<evidence type="ECO:0000313" key="7">
    <source>
        <dbReference type="EMBL" id="MBC5665196.1"/>
    </source>
</evidence>
<evidence type="ECO:0000256" key="4">
    <source>
        <dbReference type="ARBA" id="ARBA00022825"/>
    </source>
</evidence>
<evidence type="ECO:0000256" key="1">
    <source>
        <dbReference type="ARBA" id="ARBA00011073"/>
    </source>
</evidence>
<accession>A0ABR7EV08</accession>
<feature type="active site" description="Charge relay system" evidence="5">
    <location>
        <position position="112"/>
    </location>
</feature>
<dbReference type="PRINTS" id="PR00723">
    <property type="entry name" value="SUBTILISIN"/>
</dbReference>
<dbReference type="InterPro" id="IPR036852">
    <property type="entry name" value="Peptidase_S8/S53_dom_sf"/>
</dbReference>
<feature type="active site" description="Charge relay system" evidence="5">
    <location>
        <position position="504"/>
    </location>
</feature>
<dbReference type="InterPro" id="IPR050131">
    <property type="entry name" value="Peptidase_S8_subtilisin-like"/>
</dbReference>
<sequence length="573" mass="63588">MNKMTCREKILSQDYWDFILPGDRGKMADNIPENSYCRQQMDFGYESVSVDKSLLSPLNIEEYWYNSIPNCYTLLDSTGTNNDALNSAGILQVQNYPTLRLMGEGVMIGFLDTGIDYRNPVFQNIDGSTRIAGLWDQTIQTGNAPKAFDYGSEYREETLNEALRSEDPLSIVPTTDTNGHGTYLASIAAGNADVNTQFLGAAPEAILGIVKLKEAKNYLRDFYLIREDAVCYQENDIMAGLKYLNDLAENEGLPLVLCIALGTNFGGHNGTTLLSRILDQYALQLNRSVVIGGGNEAAMRHHFSYTISEKMSQPVTAEIRVGSGINGFVAELWTKLPMVVTIVLISPSGERTRQVAFRQGYRYNFVFTFERTEVMVEYRLLLENNDSQLLFMQFKNPVAGIWKIEIESATDAGGEVHLWLPVQEFLEGEVYFLEANPDVTLTEPGSTENAMTVAYYNSVDNAVDINSGRGYTRSNLIKPDFTAPGVRITGASGEDRWVTRSGSSAGTAVAAGAAALLTEWILEQPGAKGVNSSQIRNIIILGAENLPKMERPNRQWGYGKMDVYHSLDTLRRL</sequence>
<gene>
    <name evidence="7" type="ORF">H8S07_07870</name>
</gene>
<dbReference type="Gene3D" id="3.40.50.200">
    <property type="entry name" value="Peptidase S8/S53 domain"/>
    <property type="match status" value="1"/>
</dbReference>
<keyword evidence="2 5" id="KW-0645">Protease</keyword>
<comment type="caution">
    <text evidence="7">The sequence shown here is derived from an EMBL/GenBank/DDBJ whole genome shotgun (WGS) entry which is preliminary data.</text>
</comment>
<dbReference type="PIRSF" id="PIRSF037894">
    <property type="entry name" value="Subtilisin_rel_CspABC"/>
    <property type="match status" value="1"/>
</dbReference>
<dbReference type="PANTHER" id="PTHR43806">
    <property type="entry name" value="PEPTIDASE S8"/>
    <property type="match status" value="1"/>
</dbReference>
<feature type="domain" description="Peptidase S8/S53" evidence="6">
    <location>
        <begin position="436"/>
        <end position="559"/>
    </location>
</feature>
<dbReference type="SUPFAM" id="SSF52743">
    <property type="entry name" value="Subtilisin-like"/>
    <property type="match status" value="1"/>
</dbReference>
<keyword evidence="4 5" id="KW-0720">Serine protease</keyword>
<dbReference type="InterPro" id="IPR034045">
    <property type="entry name" value="Pep_S8_CspA-like"/>
</dbReference>
<keyword evidence="3 5" id="KW-0378">Hydrolase</keyword>
<dbReference type="InterPro" id="IPR023827">
    <property type="entry name" value="Peptidase_S8_Asp-AS"/>
</dbReference>
<evidence type="ECO:0000313" key="8">
    <source>
        <dbReference type="Proteomes" id="UP000647235"/>
    </source>
</evidence>
<feature type="domain" description="Peptidase S8/S53" evidence="6">
    <location>
        <begin position="103"/>
        <end position="303"/>
    </location>
</feature>
<evidence type="ECO:0000256" key="3">
    <source>
        <dbReference type="ARBA" id="ARBA00022801"/>
    </source>
</evidence>
<keyword evidence="8" id="KW-1185">Reference proteome</keyword>
<proteinExistence type="inferred from homology"/>
<organism evidence="7 8">
    <name type="scientific">Dorea hominis</name>
    <dbReference type="NCBI Taxonomy" id="2763040"/>
    <lineage>
        <taxon>Bacteria</taxon>
        <taxon>Bacillati</taxon>
        <taxon>Bacillota</taxon>
        <taxon>Clostridia</taxon>
        <taxon>Lachnospirales</taxon>
        <taxon>Lachnospiraceae</taxon>
        <taxon>Dorea</taxon>
    </lineage>
</organism>
<dbReference type="PROSITE" id="PS51892">
    <property type="entry name" value="SUBTILASE"/>
    <property type="match status" value="1"/>
</dbReference>
<comment type="similarity">
    <text evidence="1 5">Belongs to the peptidase S8 family.</text>
</comment>